<keyword evidence="6 8" id="KW-1133">Transmembrane helix</keyword>
<comment type="subcellular location">
    <subcellularLocation>
        <location evidence="1">Cell membrane</location>
        <topology evidence="1">Multi-pass membrane protein</topology>
    </subcellularLocation>
</comment>
<dbReference type="EMBL" id="JACHEO010000003">
    <property type="protein sequence ID" value="MBB5347254.1"/>
    <property type="molecule type" value="Genomic_DNA"/>
</dbReference>
<dbReference type="GO" id="GO:0042910">
    <property type="term" value="F:xenobiotic transmembrane transporter activity"/>
    <property type="evidence" value="ECO:0007669"/>
    <property type="project" value="InterPro"/>
</dbReference>
<keyword evidence="5 8" id="KW-0812">Transmembrane</keyword>
<evidence type="ECO:0000256" key="4">
    <source>
        <dbReference type="ARBA" id="ARBA00022475"/>
    </source>
</evidence>
<feature type="transmembrane region" description="Helical" evidence="8">
    <location>
        <begin position="51"/>
        <end position="67"/>
    </location>
</feature>
<feature type="transmembrane region" description="Helical" evidence="8">
    <location>
        <begin position="342"/>
        <end position="363"/>
    </location>
</feature>
<keyword evidence="11" id="KW-1185">Reference proteome</keyword>
<name>A0A840UV25_9BACT</name>
<keyword evidence="7 8" id="KW-0472">Membrane</keyword>
<feature type="transmembrane region" description="Helical" evidence="8">
    <location>
        <begin position="304"/>
        <end position="322"/>
    </location>
</feature>
<dbReference type="InterPro" id="IPR004812">
    <property type="entry name" value="Efflux_drug-R_Bcr/CmlA"/>
</dbReference>
<evidence type="ECO:0000259" key="9">
    <source>
        <dbReference type="PROSITE" id="PS50850"/>
    </source>
</evidence>
<dbReference type="PROSITE" id="PS50850">
    <property type="entry name" value="MFS"/>
    <property type="match status" value="1"/>
</dbReference>
<gene>
    <name evidence="10" type="ORF">HNQ81_000967</name>
</gene>
<sequence>MTSNQNISKRKGALAFLALISAFPPLSTVLYLPALPQMVKALDTTQTSVNMTLSMFFLFYSVGLLFWGPLSEKFGRKPILLSGLTIYVFASVFCAFSQNVEQLIAGRIVQALGGSAGTVVATAIVKDLYSGREREKVMAIIMSMVIIAPMLAPVLGALLLKHTSWRTIFLMLAAIGATALLRSIFFQETLSGKFTGSVIGSWCRLFVVLKNPGFSSLLLIFSLAPVALMAFLASASYIYIDGFGLTEGQFGLFFAFNATCAMVGPTIYMRMRRHVEPKMIITGCFILMAVCGIVVSVFGHMSPWLLALSVGMVTMAAITVRVPGTHLMLEQQEEDSGSASALINFFAMFLGSMGMQLVTLWPGTLVMNLGYIQIGVGMVCCILWLLCHNRSFITQPPS</sequence>
<evidence type="ECO:0000256" key="1">
    <source>
        <dbReference type="ARBA" id="ARBA00004651"/>
    </source>
</evidence>
<dbReference type="InterPro" id="IPR020846">
    <property type="entry name" value="MFS_dom"/>
</dbReference>
<keyword evidence="3" id="KW-0813">Transport</keyword>
<evidence type="ECO:0000256" key="3">
    <source>
        <dbReference type="ARBA" id="ARBA00022448"/>
    </source>
</evidence>
<dbReference type="InterPro" id="IPR011701">
    <property type="entry name" value="MFS"/>
</dbReference>
<dbReference type="Proteomes" id="UP000539642">
    <property type="component" value="Unassembled WGS sequence"/>
</dbReference>
<evidence type="ECO:0000256" key="7">
    <source>
        <dbReference type="ARBA" id="ARBA00023136"/>
    </source>
</evidence>
<protein>
    <submittedName>
        <fullName evidence="10">DHA1 family bicyclomycin/chloramphenicol resistance-like MFS transporter</fullName>
    </submittedName>
</protein>
<organism evidence="10 11">
    <name type="scientific">Desulfoprunum benzoelyticum</name>
    <dbReference type="NCBI Taxonomy" id="1506996"/>
    <lineage>
        <taxon>Bacteria</taxon>
        <taxon>Pseudomonadati</taxon>
        <taxon>Thermodesulfobacteriota</taxon>
        <taxon>Desulfobulbia</taxon>
        <taxon>Desulfobulbales</taxon>
        <taxon>Desulfobulbaceae</taxon>
        <taxon>Desulfoprunum</taxon>
    </lineage>
</organism>
<feature type="transmembrane region" description="Helical" evidence="8">
    <location>
        <begin position="369"/>
        <end position="387"/>
    </location>
</feature>
<reference evidence="10 11" key="1">
    <citation type="submission" date="2020-08" db="EMBL/GenBank/DDBJ databases">
        <title>Genomic Encyclopedia of Type Strains, Phase IV (KMG-IV): sequencing the most valuable type-strain genomes for metagenomic binning, comparative biology and taxonomic classification.</title>
        <authorList>
            <person name="Goeker M."/>
        </authorList>
    </citation>
    <scope>NUCLEOTIDE SEQUENCE [LARGE SCALE GENOMIC DNA]</scope>
    <source>
        <strain evidence="10 11">DSM 28570</strain>
    </source>
</reference>
<dbReference type="Gene3D" id="1.20.1720.10">
    <property type="entry name" value="Multidrug resistance protein D"/>
    <property type="match status" value="1"/>
</dbReference>
<dbReference type="RefSeq" id="WP_183348847.1">
    <property type="nucleotide sequence ID" value="NZ_JACHEO010000003.1"/>
</dbReference>
<dbReference type="AlphaFoldDB" id="A0A840UV25"/>
<evidence type="ECO:0000256" key="5">
    <source>
        <dbReference type="ARBA" id="ARBA00022692"/>
    </source>
</evidence>
<dbReference type="NCBIfam" id="TIGR00710">
    <property type="entry name" value="efflux_Bcr_CflA"/>
    <property type="match status" value="1"/>
</dbReference>
<evidence type="ECO:0000256" key="8">
    <source>
        <dbReference type="SAM" id="Phobius"/>
    </source>
</evidence>
<evidence type="ECO:0000313" key="11">
    <source>
        <dbReference type="Proteomes" id="UP000539642"/>
    </source>
</evidence>
<feature type="transmembrane region" description="Helical" evidence="8">
    <location>
        <begin position="104"/>
        <end position="125"/>
    </location>
</feature>
<dbReference type="SUPFAM" id="SSF103473">
    <property type="entry name" value="MFS general substrate transporter"/>
    <property type="match status" value="1"/>
</dbReference>
<feature type="domain" description="Major facilitator superfamily (MFS) profile" evidence="9">
    <location>
        <begin position="13"/>
        <end position="398"/>
    </location>
</feature>
<accession>A0A840UV25</accession>
<dbReference type="Pfam" id="PF07690">
    <property type="entry name" value="MFS_1"/>
    <property type="match status" value="1"/>
</dbReference>
<dbReference type="GO" id="GO:1990961">
    <property type="term" value="P:xenobiotic detoxification by transmembrane export across the plasma membrane"/>
    <property type="evidence" value="ECO:0007669"/>
    <property type="project" value="InterPro"/>
</dbReference>
<comment type="caution">
    <text evidence="10">The sequence shown here is derived from an EMBL/GenBank/DDBJ whole genome shotgun (WGS) entry which is preliminary data.</text>
</comment>
<evidence type="ECO:0000256" key="6">
    <source>
        <dbReference type="ARBA" id="ARBA00022989"/>
    </source>
</evidence>
<proteinExistence type="inferred from homology"/>
<feature type="transmembrane region" description="Helical" evidence="8">
    <location>
        <begin position="137"/>
        <end position="159"/>
    </location>
</feature>
<feature type="transmembrane region" description="Helical" evidence="8">
    <location>
        <begin position="280"/>
        <end position="298"/>
    </location>
</feature>
<feature type="transmembrane region" description="Helical" evidence="8">
    <location>
        <begin position="250"/>
        <end position="268"/>
    </location>
</feature>
<dbReference type="PANTHER" id="PTHR23502">
    <property type="entry name" value="MAJOR FACILITATOR SUPERFAMILY"/>
    <property type="match status" value="1"/>
</dbReference>
<dbReference type="InterPro" id="IPR036259">
    <property type="entry name" value="MFS_trans_sf"/>
</dbReference>
<dbReference type="PANTHER" id="PTHR23502:SF132">
    <property type="entry name" value="POLYAMINE TRANSPORTER 2-RELATED"/>
    <property type="match status" value="1"/>
</dbReference>
<dbReference type="GO" id="GO:0005886">
    <property type="term" value="C:plasma membrane"/>
    <property type="evidence" value="ECO:0007669"/>
    <property type="project" value="UniProtKB-SubCell"/>
</dbReference>
<feature type="transmembrane region" description="Helical" evidence="8">
    <location>
        <begin position="165"/>
        <end position="185"/>
    </location>
</feature>
<comment type="similarity">
    <text evidence="2">Belongs to the major facilitator superfamily. Bcr/CmlA family.</text>
</comment>
<dbReference type="CDD" id="cd17320">
    <property type="entry name" value="MFS_MdfA_MDR_like"/>
    <property type="match status" value="1"/>
</dbReference>
<feature type="transmembrane region" description="Helical" evidence="8">
    <location>
        <begin position="79"/>
        <end position="98"/>
    </location>
</feature>
<keyword evidence="4" id="KW-1003">Cell membrane</keyword>
<feature type="transmembrane region" description="Helical" evidence="8">
    <location>
        <begin position="214"/>
        <end position="238"/>
    </location>
</feature>
<evidence type="ECO:0000313" key="10">
    <source>
        <dbReference type="EMBL" id="MBB5347254.1"/>
    </source>
</evidence>
<evidence type="ECO:0000256" key="2">
    <source>
        <dbReference type="ARBA" id="ARBA00006236"/>
    </source>
</evidence>